<dbReference type="Proteomes" id="UP000824219">
    <property type="component" value="Linkage Group LG20"/>
</dbReference>
<protein>
    <submittedName>
        <fullName evidence="2">Uncharacterized protein</fullName>
    </submittedName>
</protein>
<feature type="region of interest" description="Disordered" evidence="1">
    <location>
        <begin position="1"/>
        <end position="34"/>
    </location>
</feature>
<organism evidence="2 3">
    <name type="scientific">Hemibagrus wyckioides</name>
    <dbReference type="NCBI Taxonomy" id="337641"/>
    <lineage>
        <taxon>Eukaryota</taxon>
        <taxon>Metazoa</taxon>
        <taxon>Chordata</taxon>
        <taxon>Craniata</taxon>
        <taxon>Vertebrata</taxon>
        <taxon>Euteleostomi</taxon>
        <taxon>Actinopterygii</taxon>
        <taxon>Neopterygii</taxon>
        <taxon>Teleostei</taxon>
        <taxon>Ostariophysi</taxon>
        <taxon>Siluriformes</taxon>
        <taxon>Bagridae</taxon>
        <taxon>Hemibagrus</taxon>
    </lineage>
</organism>
<feature type="compositionally biased region" description="Basic and acidic residues" evidence="1">
    <location>
        <begin position="49"/>
        <end position="61"/>
    </location>
</feature>
<evidence type="ECO:0000256" key="1">
    <source>
        <dbReference type="SAM" id="MobiDB-lite"/>
    </source>
</evidence>
<gene>
    <name evidence="2" type="ORF">KOW79_016586</name>
</gene>
<feature type="compositionally biased region" description="Basic and acidic residues" evidence="1">
    <location>
        <begin position="23"/>
        <end position="34"/>
    </location>
</feature>
<evidence type="ECO:0000313" key="3">
    <source>
        <dbReference type="Proteomes" id="UP000824219"/>
    </source>
</evidence>
<reference evidence="2 3" key="1">
    <citation type="submission" date="2021-06" db="EMBL/GenBank/DDBJ databases">
        <title>Chromosome-level genome assembly of the red-tail catfish (Hemibagrus wyckioides).</title>
        <authorList>
            <person name="Shao F."/>
        </authorList>
    </citation>
    <scope>NUCLEOTIDE SEQUENCE [LARGE SCALE GENOMIC DNA]</scope>
    <source>
        <strain evidence="2">EC202008001</strain>
        <tissue evidence="2">Blood</tissue>
    </source>
</reference>
<name>A0A9D3SHA1_9TELE</name>
<proteinExistence type="predicted"/>
<evidence type="ECO:0000313" key="2">
    <source>
        <dbReference type="EMBL" id="KAG7319443.1"/>
    </source>
</evidence>
<feature type="compositionally biased region" description="Basic and acidic residues" evidence="1">
    <location>
        <begin position="1"/>
        <end position="14"/>
    </location>
</feature>
<accession>A0A9D3SHA1</accession>
<sequence>MDATLYEKREEKLTSPRSYTGRESTRERRERRRDVRLSVEEIEQFLTAEHQKAERDGEPRPRCRNHAPAPPQHSALNLYAVANVPVVIQLCKDSGERWLPYCSSRTVQLLSAHRVDAKGRWSLMSCHPLPSSEPPGLHANGLEETPPLFTPFLSSFFFPPCAVRKASVLHPHSQFIAAVIEICKRQEK</sequence>
<feature type="region of interest" description="Disordered" evidence="1">
    <location>
        <begin position="46"/>
        <end position="70"/>
    </location>
</feature>
<dbReference type="AlphaFoldDB" id="A0A9D3SHA1"/>
<comment type="caution">
    <text evidence="2">The sequence shown here is derived from an EMBL/GenBank/DDBJ whole genome shotgun (WGS) entry which is preliminary data.</text>
</comment>
<keyword evidence="3" id="KW-1185">Reference proteome</keyword>
<dbReference type="EMBL" id="JAHKSW010000020">
    <property type="protein sequence ID" value="KAG7319443.1"/>
    <property type="molecule type" value="Genomic_DNA"/>
</dbReference>